<gene>
    <name evidence="2" type="ORF">M430DRAFT_177223</name>
</gene>
<proteinExistence type="predicted"/>
<sequence>MVRAGWGLVIQGSAFTGTARQVLDACWNPRMSRAVPGKSAGAGNCTYIVREERRRGRKKEKEEKKEKKRKTEREKEVGKMNIYIHIYIYLIQKDIITPGPQPPTEAPISKAPPPPSTVHQTSIQLAAATLQTPRPRYARQTRLKQAGRQKETKRARAAGFAVRYDTINADAGMRQFACRGRRRGAPGSSL</sequence>
<evidence type="ECO:0000256" key="1">
    <source>
        <dbReference type="SAM" id="MobiDB-lite"/>
    </source>
</evidence>
<dbReference type="AlphaFoldDB" id="A0A2T3AT14"/>
<name>A0A2T3AT14_AMORE</name>
<feature type="compositionally biased region" description="Basic residues" evidence="1">
    <location>
        <begin position="136"/>
        <end position="147"/>
    </location>
</feature>
<feature type="compositionally biased region" description="Polar residues" evidence="1">
    <location>
        <begin position="117"/>
        <end position="132"/>
    </location>
</feature>
<keyword evidence="3" id="KW-1185">Reference proteome</keyword>
<dbReference type="RefSeq" id="XP_024717817.1">
    <property type="nucleotide sequence ID" value="XM_024863726.1"/>
</dbReference>
<evidence type="ECO:0000313" key="2">
    <source>
        <dbReference type="EMBL" id="PSS10638.1"/>
    </source>
</evidence>
<feature type="compositionally biased region" description="Pro residues" evidence="1">
    <location>
        <begin position="99"/>
        <end position="116"/>
    </location>
</feature>
<dbReference type="GeneID" id="36571807"/>
<feature type="region of interest" description="Disordered" evidence="1">
    <location>
        <begin position="53"/>
        <end position="75"/>
    </location>
</feature>
<protein>
    <submittedName>
        <fullName evidence="2">Uncharacterized protein</fullName>
    </submittedName>
</protein>
<organism evidence="2 3">
    <name type="scientific">Amorphotheca resinae ATCC 22711</name>
    <dbReference type="NCBI Taxonomy" id="857342"/>
    <lineage>
        <taxon>Eukaryota</taxon>
        <taxon>Fungi</taxon>
        <taxon>Dikarya</taxon>
        <taxon>Ascomycota</taxon>
        <taxon>Pezizomycotina</taxon>
        <taxon>Leotiomycetes</taxon>
        <taxon>Helotiales</taxon>
        <taxon>Amorphothecaceae</taxon>
        <taxon>Amorphotheca</taxon>
    </lineage>
</organism>
<dbReference type="EMBL" id="KZ679016">
    <property type="protein sequence ID" value="PSS10638.1"/>
    <property type="molecule type" value="Genomic_DNA"/>
</dbReference>
<reference evidence="2 3" key="1">
    <citation type="journal article" date="2018" name="New Phytol.">
        <title>Comparative genomics and transcriptomics depict ericoid mycorrhizal fungi as versatile saprotrophs and plant mutualists.</title>
        <authorList>
            <person name="Martino E."/>
            <person name="Morin E."/>
            <person name="Grelet G.A."/>
            <person name="Kuo A."/>
            <person name="Kohler A."/>
            <person name="Daghino S."/>
            <person name="Barry K.W."/>
            <person name="Cichocki N."/>
            <person name="Clum A."/>
            <person name="Dockter R.B."/>
            <person name="Hainaut M."/>
            <person name="Kuo R.C."/>
            <person name="LaButti K."/>
            <person name="Lindahl B.D."/>
            <person name="Lindquist E.A."/>
            <person name="Lipzen A."/>
            <person name="Khouja H.R."/>
            <person name="Magnuson J."/>
            <person name="Murat C."/>
            <person name="Ohm R.A."/>
            <person name="Singer S.W."/>
            <person name="Spatafora J.W."/>
            <person name="Wang M."/>
            <person name="Veneault-Fourrey C."/>
            <person name="Henrissat B."/>
            <person name="Grigoriev I.V."/>
            <person name="Martin F.M."/>
            <person name="Perotto S."/>
        </authorList>
    </citation>
    <scope>NUCLEOTIDE SEQUENCE [LARGE SCALE GENOMIC DNA]</scope>
    <source>
        <strain evidence="2 3">ATCC 22711</strain>
    </source>
</reference>
<evidence type="ECO:0000313" key="3">
    <source>
        <dbReference type="Proteomes" id="UP000241818"/>
    </source>
</evidence>
<dbReference type="Proteomes" id="UP000241818">
    <property type="component" value="Unassembled WGS sequence"/>
</dbReference>
<dbReference type="InParanoid" id="A0A2T3AT14"/>
<accession>A0A2T3AT14</accession>
<feature type="region of interest" description="Disordered" evidence="1">
    <location>
        <begin position="98"/>
        <end position="154"/>
    </location>
</feature>